<reference evidence="2" key="1">
    <citation type="submission" date="2016-06" db="UniProtKB">
        <authorList>
            <consortium name="WormBaseParasite"/>
        </authorList>
    </citation>
    <scope>IDENTIFICATION</scope>
</reference>
<sequence length="162" mass="18527">LPNERGGTWLGVKRDGRVGILLSMLEKNSLIIPGAPTRVQQKDGRKAYRLVNFINRQNGATPETLGSGIYGFGNSRRQTPFKKVRHGTRLLEEKIKQLNGRPKNELIEEFIRILRDDTWSHTVVLIDGLGHVNYLERSQIPPSKDFENISWVDSVYEFDILD</sequence>
<dbReference type="Proteomes" id="UP000050794">
    <property type="component" value="Unassembled WGS sequence"/>
</dbReference>
<dbReference type="PANTHER" id="PTHR17985:SF8">
    <property type="entry name" value="TRANSPORT AND GOLGI ORGANIZATION PROTEIN 2 HOMOLOG"/>
    <property type="match status" value="1"/>
</dbReference>
<dbReference type="InterPro" id="IPR008551">
    <property type="entry name" value="TANGO2"/>
</dbReference>
<keyword evidence="1" id="KW-1185">Reference proteome</keyword>
<protein>
    <submittedName>
        <fullName evidence="2">DUF5681 domain-containing protein</fullName>
    </submittedName>
</protein>
<dbReference type="WBParaSite" id="TCNE_0000081501-mRNA-1">
    <property type="protein sequence ID" value="TCNE_0000081501-mRNA-1"/>
    <property type="gene ID" value="TCNE_0000081501"/>
</dbReference>
<organism evidence="1 2">
    <name type="scientific">Toxocara canis</name>
    <name type="common">Canine roundworm</name>
    <dbReference type="NCBI Taxonomy" id="6265"/>
    <lineage>
        <taxon>Eukaryota</taxon>
        <taxon>Metazoa</taxon>
        <taxon>Ecdysozoa</taxon>
        <taxon>Nematoda</taxon>
        <taxon>Chromadorea</taxon>
        <taxon>Rhabditida</taxon>
        <taxon>Spirurina</taxon>
        <taxon>Ascaridomorpha</taxon>
        <taxon>Ascaridoidea</taxon>
        <taxon>Toxocaridae</taxon>
        <taxon>Toxocara</taxon>
    </lineage>
</organism>
<evidence type="ECO:0000313" key="2">
    <source>
        <dbReference type="WBParaSite" id="TCNE_0000081501-mRNA-1"/>
    </source>
</evidence>
<name>A0A183TX46_TOXCA</name>
<dbReference type="AlphaFoldDB" id="A0A183TX46"/>
<dbReference type="PANTHER" id="PTHR17985">
    <property type="entry name" value="SER/THR-RICH PROTEIN T10 IN DGCR REGION"/>
    <property type="match status" value="1"/>
</dbReference>
<evidence type="ECO:0000313" key="1">
    <source>
        <dbReference type="Proteomes" id="UP000050794"/>
    </source>
</evidence>
<dbReference type="Pfam" id="PF05742">
    <property type="entry name" value="TANGO2"/>
    <property type="match status" value="1"/>
</dbReference>
<accession>A0A183TX46</accession>
<proteinExistence type="predicted"/>